<organism evidence="1 2">
    <name type="scientific">Bowmanella dokdonensis</name>
    <dbReference type="NCBI Taxonomy" id="751969"/>
    <lineage>
        <taxon>Bacteria</taxon>
        <taxon>Pseudomonadati</taxon>
        <taxon>Pseudomonadota</taxon>
        <taxon>Gammaproteobacteria</taxon>
        <taxon>Alteromonadales</taxon>
        <taxon>Alteromonadaceae</taxon>
        <taxon>Bowmanella</taxon>
    </lineage>
</organism>
<dbReference type="Pfam" id="PF02962">
    <property type="entry name" value="CHMI"/>
    <property type="match status" value="1"/>
</dbReference>
<dbReference type="GO" id="GO:0008704">
    <property type="term" value="F:5-carboxymethyl-2-hydroxymuconate delta-isomerase activity"/>
    <property type="evidence" value="ECO:0007669"/>
    <property type="project" value="InterPro"/>
</dbReference>
<keyword evidence="2" id="KW-1185">Reference proteome</keyword>
<protein>
    <submittedName>
        <fullName evidence="1">5-carboxymethyl-2-hydroxymuconate Delta-isomerase</fullName>
    </submittedName>
</protein>
<reference evidence="1" key="1">
    <citation type="submission" date="2021-03" db="EMBL/GenBank/DDBJ databases">
        <title>novel species isolated from a fishpond in China.</title>
        <authorList>
            <person name="Lu H."/>
            <person name="Cai Z."/>
        </authorList>
    </citation>
    <scope>NUCLEOTIDE SEQUENCE</scope>
    <source>
        <strain evidence="1">JCM 30855</strain>
    </source>
</reference>
<evidence type="ECO:0000313" key="2">
    <source>
        <dbReference type="Proteomes" id="UP000664654"/>
    </source>
</evidence>
<sequence length="113" mass="12498">MPHCVVEYSKALETRVMPEAMMQSVFEGAVASGLFTPEAIKTRAIACDYYMVGDQVADFIHVQLRILSGRTDAQKAALAKAVLDRLTELKLSHLSITAEVLDMHKESYAKVLL</sequence>
<dbReference type="SUPFAM" id="SSF55331">
    <property type="entry name" value="Tautomerase/MIF"/>
    <property type="match status" value="1"/>
</dbReference>
<dbReference type="InterPro" id="IPR014347">
    <property type="entry name" value="Tautomerase/MIF_sf"/>
</dbReference>
<dbReference type="InterPro" id="IPR004220">
    <property type="entry name" value="5-COMe_2-OHmuconate_Isoase"/>
</dbReference>
<dbReference type="CDD" id="cd00580">
    <property type="entry name" value="CHMI"/>
    <property type="match status" value="1"/>
</dbReference>
<dbReference type="Gene3D" id="3.30.429.10">
    <property type="entry name" value="Macrophage Migration Inhibitory Factor"/>
    <property type="match status" value="1"/>
</dbReference>
<gene>
    <name evidence="1" type="ORF">J0A66_05520</name>
</gene>
<proteinExistence type="predicted"/>
<dbReference type="PANTHER" id="PTHR37950:SF1">
    <property type="entry name" value="4-HYDROXYPHENYLACETATE CATABOLISM PROTEIN"/>
    <property type="match status" value="1"/>
</dbReference>
<dbReference type="AlphaFoldDB" id="A0A939ILX6"/>
<evidence type="ECO:0000313" key="1">
    <source>
        <dbReference type="EMBL" id="MBN7824683.1"/>
    </source>
</evidence>
<dbReference type="EMBL" id="JAFKCV010000002">
    <property type="protein sequence ID" value="MBN7824683.1"/>
    <property type="molecule type" value="Genomic_DNA"/>
</dbReference>
<comment type="caution">
    <text evidence="1">The sequence shown here is derived from an EMBL/GenBank/DDBJ whole genome shotgun (WGS) entry which is preliminary data.</text>
</comment>
<dbReference type="PANTHER" id="PTHR37950">
    <property type="entry name" value="4-HYDROXYPHENYLACETATE CATABOLISM PROTEIN"/>
    <property type="match status" value="1"/>
</dbReference>
<name>A0A939ILX6_9ALTE</name>
<accession>A0A939ILX6</accession>
<dbReference type="Proteomes" id="UP000664654">
    <property type="component" value="Unassembled WGS sequence"/>
</dbReference>
<dbReference type="RefSeq" id="WP_206572776.1">
    <property type="nucleotide sequence ID" value="NZ_JAFKCV010000002.1"/>
</dbReference>